<evidence type="ECO:0000256" key="5">
    <source>
        <dbReference type="RuleBase" id="RU003829"/>
    </source>
</evidence>
<dbReference type="Gene3D" id="1.20.1310.10">
    <property type="entry name" value="Cullin Repeats"/>
    <property type="match status" value="4"/>
</dbReference>
<dbReference type="SMART" id="SM00182">
    <property type="entry name" value="CULLIN"/>
    <property type="match status" value="1"/>
</dbReference>
<dbReference type="STRING" id="1220162.K1VRY5"/>
<dbReference type="InParanoid" id="K1VRY5"/>
<keyword evidence="9" id="KW-1185">Reference proteome</keyword>
<evidence type="ECO:0000256" key="3">
    <source>
        <dbReference type="ARBA" id="ARBA00022843"/>
    </source>
</evidence>
<feature type="domain" description="Cullin family profile" evidence="7">
    <location>
        <begin position="458"/>
        <end position="681"/>
    </location>
</feature>
<comment type="caution">
    <text evidence="8">The sequence shown here is derived from an EMBL/GenBank/DDBJ whole genome shotgun (WGS) entry which is preliminary data.</text>
</comment>
<dbReference type="Pfam" id="PF10557">
    <property type="entry name" value="Cullin_Nedd8"/>
    <property type="match status" value="1"/>
</dbReference>
<dbReference type="GO" id="GO:0006511">
    <property type="term" value="P:ubiquitin-dependent protein catabolic process"/>
    <property type="evidence" value="ECO:0007669"/>
    <property type="project" value="InterPro"/>
</dbReference>
<evidence type="ECO:0000313" key="9">
    <source>
        <dbReference type="Proteomes" id="UP000006757"/>
    </source>
</evidence>
<feature type="compositionally biased region" description="Polar residues" evidence="6">
    <location>
        <begin position="419"/>
        <end position="437"/>
    </location>
</feature>
<dbReference type="Gene3D" id="1.10.10.10">
    <property type="entry name" value="Winged helix-like DNA-binding domain superfamily/Winged helix DNA-binding domain"/>
    <property type="match status" value="1"/>
</dbReference>
<dbReference type="InterPro" id="IPR016158">
    <property type="entry name" value="Cullin_homology"/>
</dbReference>
<dbReference type="SUPFAM" id="SSF75632">
    <property type="entry name" value="Cullin homology domain"/>
    <property type="match status" value="1"/>
</dbReference>
<dbReference type="SMART" id="SM00884">
    <property type="entry name" value="Cullin_Nedd8"/>
    <property type="match status" value="1"/>
</dbReference>
<keyword evidence="8" id="KW-0436">Ligase</keyword>
<reference evidence="8 9" key="1">
    <citation type="journal article" date="2012" name="Eukaryot. Cell">
        <title>Genome sequence of the Trichosporon asahii environmental strain CBS 8904.</title>
        <authorList>
            <person name="Yang R.Y."/>
            <person name="Li H.T."/>
            <person name="Zhu H."/>
            <person name="Zhou G.P."/>
            <person name="Wang M."/>
            <person name="Wang L."/>
        </authorList>
    </citation>
    <scope>NUCLEOTIDE SEQUENCE [LARGE SCALE GENOMIC DNA]</scope>
    <source>
        <strain evidence="8 9">CBS 8904</strain>
    </source>
</reference>
<dbReference type="PROSITE" id="PS50069">
    <property type="entry name" value="CULLIN_2"/>
    <property type="match status" value="1"/>
</dbReference>
<dbReference type="InterPro" id="IPR059120">
    <property type="entry name" value="Cullin-like_AB"/>
</dbReference>
<dbReference type="InterPro" id="IPR001373">
    <property type="entry name" value="Cullin_N"/>
</dbReference>
<dbReference type="Pfam" id="PF26557">
    <property type="entry name" value="Cullin_AB"/>
    <property type="match status" value="1"/>
</dbReference>
<comment type="similarity">
    <text evidence="1 4 5">Belongs to the cullin family.</text>
</comment>
<dbReference type="OrthoDB" id="27073at2759"/>
<dbReference type="SUPFAM" id="SSF46785">
    <property type="entry name" value="Winged helix' DNA-binding domain"/>
    <property type="match status" value="1"/>
</dbReference>
<dbReference type="Gene3D" id="3.30.230.130">
    <property type="entry name" value="Cullin, Chain C, Domain 2"/>
    <property type="match status" value="1"/>
</dbReference>
<name>K1VRY5_TRIAC</name>
<evidence type="ECO:0000256" key="4">
    <source>
        <dbReference type="PROSITE-ProRule" id="PRU00330"/>
    </source>
</evidence>
<dbReference type="OMA" id="AYQDETH"/>
<dbReference type="Pfam" id="PF00888">
    <property type="entry name" value="Cullin"/>
    <property type="match status" value="2"/>
</dbReference>
<gene>
    <name evidence="8" type="ORF">A1Q2_02341</name>
</gene>
<dbReference type="FunFam" id="1.10.10.10:FF:000014">
    <property type="entry name" value="Cullin 1"/>
    <property type="match status" value="1"/>
</dbReference>
<dbReference type="InterPro" id="IPR045093">
    <property type="entry name" value="Cullin"/>
</dbReference>
<dbReference type="InterPro" id="IPR016159">
    <property type="entry name" value="Cullin_repeat-like_dom_sf"/>
</dbReference>
<dbReference type="InterPro" id="IPR036388">
    <property type="entry name" value="WH-like_DNA-bd_sf"/>
</dbReference>
<feature type="region of interest" description="Disordered" evidence="6">
    <location>
        <begin position="417"/>
        <end position="437"/>
    </location>
</feature>
<keyword evidence="2" id="KW-1017">Isopeptide bond</keyword>
<dbReference type="AlphaFoldDB" id="K1VRY5"/>
<keyword evidence="3" id="KW-0832">Ubl conjugation</keyword>
<dbReference type="GO" id="GO:0016874">
    <property type="term" value="F:ligase activity"/>
    <property type="evidence" value="ECO:0007669"/>
    <property type="project" value="UniProtKB-KW"/>
</dbReference>
<dbReference type="InterPro" id="IPR036390">
    <property type="entry name" value="WH_DNA-bd_sf"/>
</dbReference>
<dbReference type="InterPro" id="IPR019559">
    <property type="entry name" value="Cullin_neddylation_domain"/>
</dbReference>
<dbReference type="EMBL" id="AMBO01000256">
    <property type="protein sequence ID" value="EKD03361.1"/>
    <property type="molecule type" value="Genomic_DNA"/>
</dbReference>
<dbReference type="PANTHER" id="PTHR11932">
    <property type="entry name" value="CULLIN"/>
    <property type="match status" value="1"/>
</dbReference>
<feature type="region of interest" description="Disordered" evidence="6">
    <location>
        <begin position="360"/>
        <end position="399"/>
    </location>
</feature>
<dbReference type="SUPFAM" id="SSF74788">
    <property type="entry name" value="Cullin repeat-like"/>
    <property type="match status" value="1"/>
</dbReference>
<proteinExistence type="inferred from homology"/>
<dbReference type="GO" id="GO:0031625">
    <property type="term" value="F:ubiquitin protein ligase binding"/>
    <property type="evidence" value="ECO:0007669"/>
    <property type="project" value="InterPro"/>
</dbReference>
<evidence type="ECO:0000256" key="1">
    <source>
        <dbReference type="ARBA" id="ARBA00006019"/>
    </source>
</evidence>
<dbReference type="eggNOG" id="KOG2167">
    <property type="taxonomic scope" value="Eukaryota"/>
</dbReference>
<accession>K1VRY5</accession>
<feature type="compositionally biased region" description="Low complexity" evidence="6">
    <location>
        <begin position="371"/>
        <end position="387"/>
    </location>
</feature>
<evidence type="ECO:0000259" key="7">
    <source>
        <dbReference type="PROSITE" id="PS50069"/>
    </source>
</evidence>
<organism evidence="8 9">
    <name type="scientific">Trichosporon asahii var. asahii (strain CBS 8904)</name>
    <name type="common">Yeast</name>
    <dbReference type="NCBI Taxonomy" id="1220162"/>
    <lineage>
        <taxon>Eukaryota</taxon>
        <taxon>Fungi</taxon>
        <taxon>Dikarya</taxon>
        <taxon>Basidiomycota</taxon>
        <taxon>Agaricomycotina</taxon>
        <taxon>Tremellomycetes</taxon>
        <taxon>Trichosporonales</taxon>
        <taxon>Trichosporonaceae</taxon>
        <taxon>Trichosporon</taxon>
    </lineage>
</organism>
<dbReference type="HOGENOM" id="CLU_004747_7_3_1"/>
<sequence length="812" mass="90976">MLTPTSSPTSAVAGVSSRSVSMVRVTGILEQLTTDVPGINVSVKDLSTSVSSILQGQQPPLSYHKISEQVHQLVIRGDDALTTLYTKINVELQAYVSRIVRDSRAFLMAREKNWLGKLLATWKEYSDRVHLLAAVFVYLDRVWCKEEGLENIATLATNFFALDVWKNDLLWEKTRNEVLAWVNAERQGVATDRNAVREVVALSHRLGTFKKLSSVYLDDLAEHYSREAQDRLNAVVAGGTGTEYVSWALAKEAEEAERSSVFFSDPSEVVKSLRLAVAHPASEVVRPALDEAMYRDDTEALSRLYVFCKEGGLVPVFAGALRSHIEQRMKQLISDPANDPQMIDSTLKFKRFADGAVGQIFGGAGRTSPTRAAAPSTPRQSRPSTPSEGLQPRKRRAELASRLPQSDVAVVLRGREAMGSSSTLPEPQEPQIKSQTQLELEDAVRAGFKAGLGSRQNAPAEWIAKHLDSVMRRGPKDGEDEFNALLDEIVALVGFTPDKDVFRAFYTSGLAKRLLLNKSASDDMERNMIIKLQKEMGEEFTSGDVMMKDLQLSETAKNPDDFKDHSDFTANVLTESAWPTYKLLKDGWALKLTPGLQSALDSFTMWYTTQHKNRKLSWRHQLATVVMTTRLGGGKYEITLSLFQAVVLLLYNEEDVLTCAEIQRRTGIETSELVRTLQSLAMGRKGTRVLLKRPSGKEVNPDDEFFLNKKFHSDRIKFKINQIQQDLSKEESKETNEQVLVDRVSVLEATIVRIMKARKTLPLAQLIDAVVVDVSKRFPPDVKEIKKRVESLIEREFLARSEQERNVLNYLA</sequence>
<evidence type="ECO:0000256" key="2">
    <source>
        <dbReference type="ARBA" id="ARBA00022499"/>
    </source>
</evidence>
<evidence type="ECO:0000256" key="6">
    <source>
        <dbReference type="SAM" id="MobiDB-lite"/>
    </source>
</evidence>
<dbReference type="InterPro" id="IPR036317">
    <property type="entry name" value="Cullin_homology_sf"/>
</dbReference>
<protein>
    <submittedName>
        <fullName evidence="8">Ubiquitin-protein ligase</fullName>
    </submittedName>
</protein>
<dbReference type="Proteomes" id="UP000006757">
    <property type="component" value="Unassembled WGS sequence"/>
</dbReference>
<dbReference type="eggNOG" id="KOG2166">
    <property type="taxonomic scope" value="Eukaryota"/>
</dbReference>
<evidence type="ECO:0000313" key="8">
    <source>
        <dbReference type="EMBL" id="EKD03361.1"/>
    </source>
</evidence>